<accession>A0A932YW50</accession>
<dbReference type="InterPro" id="IPR003004">
    <property type="entry name" value="GspF/PilC"/>
</dbReference>
<keyword evidence="4" id="KW-0997">Cell inner membrane</keyword>
<evidence type="ECO:0000256" key="3">
    <source>
        <dbReference type="ARBA" id="ARBA00022475"/>
    </source>
</evidence>
<protein>
    <submittedName>
        <fullName evidence="10">Type II secretion system F family protein</fullName>
    </submittedName>
</protein>
<evidence type="ECO:0000259" key="9">
    <source>
        <dbReference type="Pfam" id="PF00482"/>
    </source>
</evidence>
<feature type="domain" description="Type II secretion system protein GspF" evidence="9">
    <location>
        <begin position="273"/>
        <end position="394"/>
    </location>
</feature>
<comment type="subcellular location">
    <subcellularLocation>
        <location evidence="1">Cell inner membrane</location>
        <topology evidence="1">Multi-pass membrane protein</topology>
    </subcellularLocation>
</comment>
<proteinExistence type="inferred from homology"/>
<feature type="transmembrane region" description="Helical" evidence="8">
    <location>
        <begin position="168"/>
        <end position="191"/>
    </location>
</feature>
<dbReference type="InterPro" id="IPR042094">
    <property type="entry name" value="T2SS_GspF_sf"/>
</dbReference>
<organism evidence="10 11">
    <name type="scientific">Candidatus Sungiibacteriota bacterium</name>
    <dbReference type="NCBI Taxonomy" id="2750080"/>
    <lineage>
        <taxon>Bacteria</taxon>
        <taxon>Candidatus Sungiibacteriota</taxon>
    </lineage>
</organism>
<gene>
    <name evidence="10" type="ORF">HY474_02285</name>
</gene>
<dbReference type="Pfam" id="PF00482">
    <property type="entry name" value="T2SSF"/>
    <property type="match status" value="2"/>
</dbReference>
<dbReference type="PANTHER" id="PTHR30012:SF0">
    <property type="entry name" value="TYPE II SECRETION SYSTEM PROTEIN F-RELATED"/>
    <property type="match status" value="1"/>
</dbReference>
<evidence type="ECO:0000256" key="4">
    <source>
        <dbReference type="ARBA" id="ARBA00022519"/>
    </source>
</evidence>
<keyword evidence="3" id="KW-1003">Cell membrane</keyword>
<keyword evidence="6 8" id="KW-1133">Transmembrane helix</keyword>
<feature type="transmembrane region" description="Helical" evidence="8">
    <location>
        <begin position="375"/>
        <end position="396"/>
    </location>
</feature>
<evidence type="ECO:0000256" key="5">
    <source>
        <dbReference type="ARBA" id="ARBA00022692"/>
    </source>
</evidence>
<dbReference type="GO" id="GO:0015628">
    <property type="term" value="P:protein secretion by the type II secretion system"/>
    <property type="evidence" value="ECO:0007669"/>
    <property type="project" value="TreeGrafter"/>
</dbReference>
<reference evidence="10" key="1">
    <citation type="submission" date="2020-07" db="EMBL/GenBank/DDBJ databases">
        <title>Huge and variable diversity of episymbiotic CPR bacteria and DPANN archaea in groundwater ecosystems.</title>
        <authorList>
            <person name="He C.Y."/>
            <person name="Keren R."/>
            <person name="Whittaker M."/>
            <person name="Farag I.F."/>
            <person name="Doudna J."/>
            <person name="Cate J.H.D."/>
            <person name="Banfield J.F."/>
        </authorList>
    </citation>
    <scope>NUCLEOTIDE SEQUENCE</scope>
    <source>
        <strain evidence="10">NC_groundwater_1226_Ag_S-0.1um_59_124</strain>
    </source>
</reference>
<dbReference type="GO" id="GO:0005886">
    <property type="term" value="C:plasma membrane"/>
    <property type="evidence" value="ECO:0007669"/>
    <property type="project" value="UniProtKB-SubCell"/>
</dbReference>
<evidence type="ECO:0000256" key="8">
    <source>
        <dbReference type="SAM" id="Phobius"/>
    </source>
</evidence>
<dbReference type="PANTHER" id="PTHR30012">
    <property type="entry name" value="GENERAL SECRETION PATHWAY PROTEIN"/>
    <property type="match status" value="1"/>
</dbReference>
<keyword evidence="5 8" id="KW-0812">Transmembrane</keyword>
<name>A0A932YW50_9BACT</name>
<evidence type="ECO:0000256" key="6">
    <source>
        <dbReference type="ARBA" id="ARBA00022989"/>
    </source>
</evidence>
<evidence type="ECO:0000256" key="1">
    <source>
        <dbReference type="ARBA" id="ARBA00004429"/>
    </source>
</evidence>
<dbReference type="AlphaFoldDB" id="A0A932YW50"/>
<dbReference type="InterPro" id="IPR018076">
    <property type="entry name" value="T2SS_GspF_dom"/>
</dbReference>
<evidence type="ECO:0000313" key="10">
    <source>
        <dbReference type="EMBL" id="MBI4132438.1"/>
    </source>
</evidence>
<dbReference type="Proteomes" id="UP000704960">
    <property type="component" value="Unassembled WGS sequence"/>
</dbReference>
<dbReference type="Gene3D" id="1.20.81.30">
    <property type="entry name" value="Type II secretion system (T2SS), domain F"/>
    <property type="match status" value="2"/>
</dbReference>
<feature type="transmembrane region" description="Helical" evidence="8">
    <location>
        <begin position="211"/>
        <end position="238"/>
    </location>
</feature>
<dbReference type="PRINTS" id="PR00812">
    <property type="entry name" value="BCTERIALGSPF"/>
</dbReference>
<evidence type="ECO:0000256" key="7">
    <source>
        <dbReference type="ARBA" id="ARBA00023136"/>
    </source>
</evidence>
<evidence type="ECO:0000256" key="2">
    <source>
        <dbReference type="ARBA" id="ARBA00005745"/>
    </source>
</evidence>
<comment type="similarity">
    <text evidence="2">Belongs to the GSP F family.</text>
</comment>
<keyword evidence="7 8" id="KW-0472">Membrane</keyword>
<dbReference type="FunFam" id="1.20.81.30:FF:000001">
    <property type="entry name" value="Type II secretion system protein F"/>
    <property type="match status" value="1"/>
</dbReference>
<comment type="caution">
    <text evidence="10">The sequence shown here is derived from an EMBL/GenBank/DDBJ whole genome shotgun (WGS) entry which is preliminary data.</text>
</comment>
<sequence length="402" mass="43864">MAQFTYKARTPEGEARSGVVEARSLDAAIEVLQRSNLIVTEIRPQAAPALLGRRISFFDRVKQRDVVIFSRQLSTLFEAKVPMTQSLRTLAAETESLALRDAVGEVLDDVSGGSSLSQALGRHTGIFSAFYISMVRAGEESGKLEEVFRYLADYLERSYALASKARNALMYPAFVLVAFIGVIIVMLVVVVPRLTSIFAELGQQVPFYTRVIIAISSFLQHWGIAVLILVAIAAIAAWRYTRTAAGALILDSVKIRLPIVGGLLQKIYLTRLADNLSTLIVAGIPIIRALEITGDVVANRVYQRIIADAAESVKAGNTISASFDRYGEIPPLITQMIRIGEESGKLDFILKSAAGFYRRDVDNLLENFVSLIEPALIIFLGLGVGMLVAAVLVPLYNLSSIL</sequence>
<dbReference type="EMBL" id="JACQMJ010000008">
    <property type="protein sequence ID" value="MBI4132438.1"/>
    <property type="molecule type" value="Genomic_DNA"/>
</dbReference>
<evidence type="ECO:0000313" key="11">
    <source>
        <dbReference type="Proteomes" id="UP000704960"/>
    </source>
</evidence>
<feature type="domain" description="Type II secretion system protein GspF" evidence="9">
    <location>
        <begin position="69"/>
        <end position="192"/>
    </location>
</feature>